<evidence type="ECO:0000313" key="1">
    <source>
        <dbReference type="EMBL" id="SLM47059.1"/>
    </source>
</evidence>
<protein>
    <recommendedName>
        <fullName evidence="3">Porin</fullName>
    </recommendedName>
</protein>
<dbReference type="EMBL" id="LT828648">
    <property type="protein sequence ID" value="SLM47059.1"/>
    <property type="molecule type" value="Genomic_DNA"/>
</dbReference>
<dbReference type="InterPro" id="IPR011486">
    <property type="entry name" value="BBP2"/>
</dbReference>
<evidence type="ECO:0000313" key="2">
    <source>
        <dbReference type="Proteomes" id="UP000192042"/>
    </source>
</evidence>
<proteinExistence type="predicted"/>
<dbReference type="KEGG" id="nja:NSJP_0887"/>
<sequence length="417" mass="47142">MEIGVIVRAGTIVDLLKISALSTVICILAWRADVLTAGAEQPPPVSIPQTESKADQRDEEPRSLWHYGLYLDLSYAVDFNFPENHLWRSKVTTQRVNDPNINMALAYVRKDANEASRWGMELALQTGRDVTGEVPNASLRFGDPYPNADTFSHFSRANVSYLAPVGTGLTLTAGLFNSFIGYDSFYAKDNFNYTRSYLADNSPYFMFGVAAQYQFGEAVKTAFYVINRYNFLSYPNNLPSYGTQVKWNASSQLTVIQNLYYGPDQSNTQMKYWRFFSDSILEWKRHAFTVALAYDIGTEQSIPEAGGRQAFWTGGAIWGHWQLARPWAVAVRPELYYDPDGTLTGAKQFIKAVTTTLEYRWYYAWTTTIFRLEYRFDNSTGPQGGFYTGGQIAPGVIGLTPSQNLLFFSALWSFDSR</sequence>
<dbReference type="STRING" id="1325564.NSJP_0887"/>
<dbReference type="AlphaFoldDB" id="A0A1W1I2G2"/>
<dbReference type="Pfam" id="PF07642">
    <property type="entry name" value="BBP2"/>
    <property type="match status" value="1"/>
</dbReference>
<dbReference type="OrthoDB" id="9779477at2"/>
<evidence type="ECO:0008006" key="3">
    <source>
        <dbReference type="Google" id="ProtNLM"/>
    </source>
</evidence>
<reference evidence="1 2" key="1">
    <citation type="submission" date="2017-03" db="EMBL/GenBank/DDBJ databases">
        <authorList>
            <person name="Afonso C.L."/>
            <person name="Miller P.J."/>
            <person name="Scott M.A."/>
            <person name="Spackman E."/>
            <person name="Goraichik I."/>
            <person name="Dimitrov K.M."/>
            <person name="Suarez D.L."/>
            <person name="Swayne D.E."/>
        </authorList>
    </citation>
    <scope>NUCLEOTIDE SEQUENCE [LARGE SCALE GENOMIC DNA]</scope>
    <source>
        <strain evidence="1">Genome sequencing of Nitrospira japonica strain NJ11</strain>
    </source>
</reference>
<organism evidence="1 2">
    <name type="scientific">Nitrospira japonica</name>
    <dbReference type="NCBI Taxonomy" id="1325564"/>
    <lineage>
        <taxon>Bacteria</taxon>
        <taxon>Pseudomonadati</taxon>
        <taxon>Nitrospirota</taxon>
        <taxon>Nitrospiria</taxon>
        <taxon>Nitrospirales</taxon>
        <taxon>Nitrospiraceae</taxon>
        <taxon>Nitrospira</taxon>
    </lineage>
</organism>
<gene>
    <name evidence="1" type="ORF">NSJP_0887</name>
</gene>
<keyword evidence="2" id="KW-1185">Reference proteome</keyword>
<dbReference type="Proteomes" id="UP000192042">
    <property type="component" value="Chromosome I"/>
</dbReference>
<name>A0A1W1I2G2_9BACT</name>
<accession>A0A1W1I2G2</accession>